<dbReference type="OrthoDB" id="145114at2157"/>
<dbReference type="RefSeq" id="WP_013037168.1">
    <property type="nucleotide sequence ID" value="NC_014002.1"/>
</dbReference>
<dbReference type="AlphaFoldDB" id="D5EAM4"/>
<sequence length="76" mass="8989">MDENTLNRTKSAIDALIDVQQLWIDNVPEYNLSDQDLVKLKKRLKRAMDNVQKIYNENEDKMVNAEEILKKKRSPE</sequence>
<dbReference type="EMBL" id="CP001994">
    <property type="protein sequence ID" value="ADE36225.1"/>
    <property type="molecule type" value="Genomic_DNA"/>
</dbReference>
<dbReference type="Proteomes" id="UP000001059">
    <property type="component" value="Chromosome"/>
</dbReference>
<dbReference type="GeneID" id="8982857"/>
<organism evidence="2 3">
    <name type="scientific">Methanohalophilus mahii (strain ATCC 35705 / DSM 5219 / SLP)</name>
    <dbReference type="NCBI Taxonomy" id="547558"/>
    <lineage>
        <taxon>Archaea</taxon>
        <taxon>Methanobacteriati</taxon>
        <taxon>Methanobacteriota</taxon>
        <taxon>Stenosarchaea group</taxon>
        <taxon>Methanomicrobia</taxon>
        <taxon>Methanosarcinales</taxon>
        <taxon>Methanosarcinaceae</taxon>
        <taxon>Methanohalophilus</taxon>
    </lineage>
</organism>
<keyword evidence="3" id="KW-1185">Reference proteome</keyword>
<evidence type="ECO:0000256" key="1">
    <source>
        <dbReference type="SAM" id="Coils"/>
    </source>
</evidence>
<accession>D5EAM4</accession>
<protein>
    <submittedName>
        <fullName evidence="2">Uncharacterized protein</fullName>
    </submittedName>
</protein>
<reference evidence="2 3" key="1">
    <citation type="submission" date="2010-03" db="EMBL/GenBank/DDBJ databases">
        <title>The complete genome of Methanohalophilus mahii DSM 5219.</title>
        <authorList>
            <consortium name="US DOE Joint Genome Institute (JGI-PGF)"/>
            <person name="Lucas S."/>
            <person name="Copeland A."/>
            <person name="Lapidus A."/>
            <person name="Glavina del Rio T."/>
            <person name="Dalin E."/>
            <person name="Tice H."/>
            <person name="Bruce D."/>
            <person name="Goodwin L."/>
            <person name="Pitluck S."/>
            <person name="Kyrpides N."/>
            <person name="Mavromatis K."/>
            <person name="Ivanova N."/>
            <person name="Lykidis A."/>
            <person name="Saunders E."/>
            <person name="Brettin T."/>
            <person name="Detter J.C."/>
            <person name="Han C."/>
            <person name="Land M."/>
            <person name="Hauser L."/>
            <person name="Markowitz V."/>
            <person name="Cheng J.-F."/>
            <person name="Hugenholtz P."/>
            <person name="Woyke T."/>
            <person name="Wu D."/>
            <person name="Spring S."/>
            <person name="Schneider S."/>
            <person name="Schroeder M."/>
            <person name="Klenk H.-P."/>
            <person name="Eisen J.A."/>
        </authorList>
    </citation>
    <scope>NUCLEOTIDE SEQUENCE [LARGE SCALE GENOMIC DNA]</scope>
    <source>
        <strain evidence="3">ATCC 35705 / DSM 5219 / SLP</strain>
    </source>
</reference>
<feature type="coiled-coil region" evidence="1">
    <location>
        <begin position="37"/>
        <end position="68"/>
    </location>
</feature>
<dbReference type="KEGG" id="mmh:Mmah_0701"/>
<evidence type="ECO:0000313" key="2">
    <source>
        <dbReference type="EMBL" id="ADE36225.1"/>
    </source>
</evidence>
<evidence type="ECO:0000313" key="3">
    <source>
        <dbReference type="Proteomes" id="UP000001059"/>
    </source>
</evidence>
<proteinExistence type="predicted"/>
<name>D5EAM4_METMS</name>
<dbReference type="HOGENOM" id="CLU_2662384_0_0_2"/>
<keyword evidence="1" id="KW-0175">Coiled coil</keyword>
<gene>
    <name evidence="2" type="ordered locus">Mmah_0701</name>
</gene>